<keyword evidence="4" id="KW-0408">Iron</keyword>
<evidence type="ECO:0008006" key="8">
    <source>
        <dbReference type="Google" id="ProtNLM"/>
    </source>
</evidence>
<gene>
    <name evidence="6" type="ORF">M23134_07882</name>
</gene>
<comment type="cofactor">
    <cofactor evidence="1">
        <name>[4Fe-4S] cluster</name>
        <dbReference type="ChEBI" id="CHEBI:49883"/>
    </cofactor>
</comment>
<reference evidence="6 7" key="1">
    <citation type="submission" date="2007-01" db="EMBL/GenBank/DDBJ databases">
        <authorList>
            <person name="Haygood M."/>
            <person name="Podell S."/>
            <person name="Anderson C."/>
            <person name="Hopkinson B."/>
            <person name="Roe K."/>
            <person name="Barbeau K."/>
            <person name="Gaasterland T."/>
            <person name="Ferriera S."/>
            <person name="Johnson J."/>
            <person name="Kravitz S."/>
            <person name="Beeson K."/>
            <person name="Sutton G."/>
            <person name="Rogers Y.-H."/>
            <person name="Friedman R."/>
            <person name="Frazier M."/>
            <person name="Venter J.C."/>
        </authorList>
    </citation>
    <scope>NUCLEOTIDE SEQUENCE [LARGE SCALE GENOMIC DNA]</scope>
    <source>
        <strain evidence="6 7">ATCC 23134</strain>
    </source>
</reference>
<dbReference type="GO" id="GO:0051536">
    <property type="term" value="F:iron-sulfur cluster binding"/>
    <property type="evidence" value="ECO:0007669"/>
    <property type="project" value="UniProtKB-KW"/>
</dbReference>
<dbReference type="OrthoDB" id="8780278at2"/>
<sequence length="348" mass="39956">MSKLPIIFDDHLDHSKIELQYFVDTRIGKNTCKAKCEFCWLDKPHLNHFKQTPEEAEVIIKGLEHHGFKVVPIVSDSFAENGKYLRSNIFKDNDDWYMGNAAWSSGRPLLQDNYEELLDLCIDNNVKTIIMTSHGTEDKSKDFKGLTQPSVVKKATARIKEFSAKRHWKFKVILTFTISRANMTEQHLKSYFAHCEALEADVIRLNRFADKQGIYEHLRLTKEDTIACYQLMKKVYDEYEGNVQLSVSEDFGNWGVEVMGFPAEVGNCVAGEYLFGVVYPDVYVCPVNLTLKVGKIQPNHTIQWNQEVIDQLMAAKTHPDFGGCIGVAYPHSQEIRDYFQDLKLATVR</sequence>
<evidence type="ECO:0000313" key="7">
    <source>
        <dbReference type="Proteomes" id="UP000004095"/>
    </source>
</evidence>
<dbReference type="RefSeq" id="WP_002697555.1">
    <property type="nucleotide sequence ID" value="NZ_AAWS01000014.1"/>
</dbReference>
<evidence type="ECO:0000256" key="4">
    <source>
        <dbReference type="ARBA" id="ARBA00023004"/>
    </source>
</evidence>
<keyword evidence="3" id="KW-0479">Metal-binding</keyword>
<dbReference type="EMBL" id="AAWS01000014">
    <property type="protein sequence ID" value="EAY28784.1"/>
    <property type="molecule type" value="Genomic_DNA"/>
</dbReference>
<evidence type="ECO:0000313" key="6">
    <source>
        <dbReference type="EMBL" id="EAY28784.1"/>
    </source>
</evidence>
<dbReference type="Gene3D" id="3.20.20.70">
    <property type="entry name" value="Aldolase class I"/>
    <property type="match status" value="1"/>
</dbReference>
<dbReference type="AlphaFoldDB" id="A1ZLN0"/>
<dbReference type="InterPro" id="IPR013785">
    <property type="entry name" value="Aldolase_TIM"/>
</dbReference>
<keyword evidence="5" id="KW-0411">Iron-sulfur</keyword>
<keyword evidence="2" id="KW-0949">S-adenosyl-L-methionine</keyword>
<dbReference type="SFLD" id="SFLDS00029">
    <property type="entry name" value="Radical_SAM"/>
    <property type="match status" value="1"/>
</dbReference>
<dbReference type="GO" id="GO:0003824">
    <property type="term" value="F:catalytic activity"/>
    <property type="evidence" value="ECO:0007669"/>
    <property type="project" value="InterPro"/>
</dbReference>
<accession>A1ZLN0</accession>
<proteinExistence type="predicted"/>
<evidence type="ECO:0000256" key="5">
    <source>
        <dbReference type="ARBA" id="ARBA00023014"/>
    </source>
</evidence>
<evidence type="ECO:0000256" key="1">
    <source>
        <dbReference type="ARBA" id="ARBA00001966"/>
    </source>
</evidence>
<name>A1ZLN0_MICM2</name>
<dbReference type="eggNOG" id="ENOG5032WQF">
    <property type="taxonomic scope" value="Bacteria"/>
</dbReference>
<comment type="caution">
    <text evidence="6">The sequence shown here is derived from an EMBL/GenBank/DDBJ whole genome shotgun (WGS) entry which is preliminary data.</text>
</comment>
<keyword evidence="7" id="KW-1185">Reference proteome</keyword>
<dbReference type="Proteomes" id="UP000004095">
    <property type="component" value="Unassembled WGS sequence"/>
</dbReference>
<protein>
    <recommendedName>
        <fullName evidence="8">Radical SAM domain protein</fullName>
    </recommendedName>
</protein>
<evidence type="ECO:0000256" key="2">
    <source>
        <dbReference type="ARBA" id="ARBA00022691"/>
    </source>
</evidence>
<dbReference type="InterPro" id="IPR007197">
    <property type="entry name" value="rSAM"/>
</dbReference>
<evidence type="ECO:0000256" key="3">
    <source>
        <dbReference type="ARBA" id="ARBA00022723"/>
    </source>
</evidence>
<organism evidence="6 7">
    <name type="scientific">Microscilla marina ATCC 23134</name>
    <dbReference type="NCBI Taxonomy" id="313606"/>
    <lineage>
        <taxon>Bacteria</taxon>
        <taxon>Pseudomonadati</taxon>
        <taxon>Bacteroidota</taxon>
        <taxon>Cytophagia</taxon>
        <taxon>Cytophagales</taxon>
        <taxon>Microscillaceae</taxon>
        <taxon>Microscilla</taxon>
    </lineage>
</organism>
<dbReference type="GO" id="GO:0046872">
    <property type="term" value="F:metal ion binding"/>
    <property type="evidence" value="ECO:0007669"/>
    <property type="project" value="UniProtKB-KW"/>
</dbReference>